<gene>
    <name evidence="4" type="ORF">GW534_07255</name>
</gene>
<dbReference type="InterPro" id="IPR007848">
    <property type="entry name" value="Small_mtfrase_dom"/>
</dbReference>
<accession>A0ABX0A2C8</accession>
<dbReference type="InterPro" id="IPR046977">
    <property type="entry name" value="RsmC/RlmG"/>
</dbReference>
<dbReference type="InterPro" id="IPR029063">
    <property type="entry name" value="SAM-dependent_MTases_sf"/>
</dbReference>
<dbReference type="EMBL" id="JAACYS010000026">
    <property type="protein sequence ID" value="NCU17562.1"/>
    <property type="molecule type" value="Genomic_DNA"/>
</dbReference>
<dbReference type="GO" id="GO:0008168">
    <property type="term" value="F:methyltransferase activity"/>
    <property type="evidence" value="ECO:0007669"/>
    <property type="project" value="UniProtKB-KW"/>
</dbReference>
<evidence type="ECO:0000313" key="4">
    <source>
        <dbReference type="EMBL" id="NCU17562.1"/>
    </source>
</evidence>
<dbReference type="PANTHER" id="PTHR47816">
    <property type="entry name" value="RIBOSOMAL RNA SMALL SUBUNIT METHYLTRANSFERASE C"/>
    <property type="match status" value="1"/>
</dbReference>
<dbReference type="CDD" id="cd02440">
    <property type="entry name" value="AdoMet_MTases"/>
    <property type="match status" value="1"/>
</dbReference>
<dbReference type="Pfam" id="PF05175">
    <property type="entry name" value="MTS"/>
    <property type="match status" value="1"/>
</dbReference>
<dbReference type="SUPFAM" id="SSF53335">
    <property type="entry name" value="S-adenosyl-L-methionine-dependent methyltransferases"/>
    <property type="match status" value="1"/>
</dbReference>
<dbReference type="GO" id="GO:0032259">
    <property type="term" value="P:methylation"/>
    <property type="evidence" value="ECO:0007669"/>
    <property type="project" value="UniProtKB-KW"/>
</dbReference>
<organism evidence="4 5">
    <name type="scientific">Pallidibacillus pasinlerensis</name>
    <dbReference type="NCBI Taxonomy" id="2703818"/>
    <lineage>
        <taxon>Bacteria</taxon>
        <taxon>Bacillati</taxon>
        <taxon>Bacillota</taxon>
        <taxon>Bacilli</taxon>
        <taxon>Bacillales</taxon>
        <taxon>Bacillaceae</taxon>
        <taxon>Pallidibacillus</taxon>
    </lineage>
</organism>
<dbReference type="RefSeq" id="WP_161920396.1">
    <property type="nucleotide sequence ID" value="NZ_JAACYS010000026.1"/>
</dbReference>
<sequence>MADHYFTKKPTTSSSPKSWTYTLRGSKLQFTTDRGVFSKNEVDFGSRLLVESFEEPAIQGPILDVGCGYGPIGLAIAKSLPSRLVHMIDINERAVQLASENAKINRVTNTKIYESNLFESVTEEGFAAILTNPPIRAGKQIVHAIFEESFHRLKENGALWVVIQKKQGAPSAKKKLEELFGEVHVVMKDKGYFILKAEKIDSL</sequence>
<evidence type="ECO:0000256" key="1">
    <source>
        <dbReference type="ARBA" id="ARBA00022603"/>
    </source>
</evidence>
<evidence type="ECO:0000256" key="2">
    <source>
        <dbReference type="ARBA" id="ARBA00022679"/>
    </source>
</evidence>
<keyword evidence="1 4" id="KW-0489">Methyltransferase</keyword>
<reference evidence="4 5" key="1">
    <citation type="submission" date="2020-01" db="EMBL/GenBank/DDBJ databases">
        <title>A novel Bacillus sp. from Pasinler.</title>
        <authorList>
            <person name="Adiguzel A."/>
            <person name="Ay H."/>
            <person name="Baltaci M.O."/>
        </authorList>
    </citation>
    <scope>NUCLEOTIDE SEQUENCE [LARGE SCALE GENOMIC DNA]</scope>
    <source>
        <strain evidence="4 5">P1</strain>
    </source>
</reference>
<feature type="domain" description="Methyltransferase small" evidence="3">
    <location>
        <begin position="28"/>
        <end position="196"/>
    </location>
</feature>
<proteinExistence type="predicted"/>
<name>A0ABX0A2C8_9BACI</name>
<keyword evidence="2" id="KW-0808">Transferase</keyword>
<evidence type="ECO:0000259" key="3">
    <source>
        <dbReference type="Pfam" id="PF05175"/>
    </source>
</evidence>
<keyword evidence="5" id="KW-1185">Reference proteome</keyword>
<evidence type="ECO:0000313" key="5">
    <source>
        <dbReference type="Proteomes" id="UP000743899"/>
    </source>
</evidence>
<comment type="caution">
    <text evidence="4">The sequence shown here is derived from an EMBL/GenBank/DDBJ whole genome shotgun (WGS) entry which is preliminary data.</text>
</comment>
<dbReference type="Gene3D" id="3.40.50.150">
    <property type="entry name" value="Vaccinia Virus protein VP39"/>
    <property type="match status" value="1"/>
</dbReference>
<dbReference type="Proteomes" id="UP000743899">
    <property type="component" value="Unassembled WGS sequence"/>
</dbReference>
<dbReference type="PANTHER" id="PTHR47816:SF4">
    <property type="entry name" value="RIBOSOMAL RNA SMALL SUBUNIT METHYLTRANSFERASE C"/>
    <property type="match status" value="1"/>
</dbReference>
<protein>
    <submittedName>
        <fullName evidence="4">Class I SAM-dependent methyltransferase</fullName>
    </submittedName>
</protein>